<protein>
    <submittedName>
        <fullName evidence="2">Uncharacterized protein</fullName>
    </submittedName>
</protein>
<dbReference type="Proteomes" id="UP000233256">
    <property type="component" value="Unassembled WGS sequence"/>
</dbReference>
<dbReference type="Pfam" id="PF18936">
    <property type="entry name" value="DUF5684"/>
    <property type="match status" value="1"/>
</dbReference>
<keyword evidence="1" id="KW-1133">Transmembrane helix</keyword>
<sequence>MLYFFSALPKMNFLNVLLPKLPSEIFVYILLHLLYSYVLFRIATKSLIQYPELAWVPIMNLFVVVLIAGKPYWWFFLLFMPFISLGIYVYLWMDIAALFKRNQLLV</sequence>
<feature type="transmembrane region" description="Helical" evidence="1">
    <location>
        <begin position="50"/>
        <end position="68"/>
    </location>
</feature>
<dbReference type="EMBL" id="PGXC01000020">
    <property type="protein sequence ID" value="PKK89317.1"/>
    <property type="molecule type" value="Genomic_DNA"/>
</dbReference>
<dbReference type="InterPro" id="IPR043739">
    <property type="entry name" value="DUF5684"/>
</dbReference>
<evidence type="ECO:0000313" key="2">
    <source>
        <dbReference type="EMBL" id="PKK89317.1"/>
    </source>
</evidence>
<dbReference type="AlphaFoldDB" id="A0A2N1PLU2"/>
<keyword evidence="1" id="KW-0812">Transmembrane</keyword>
<keyword evidence="1" id="KW-0472">Membrane</keyword>
<gene>
    <name evidence="2" type="ORF">CVV64_14735</name>
</gene>
<reference evidence="2 3" key="1">
    <citation type="journal article" date="2017" name="ISME J.">
        <title>Potential for microbial H2 and metal transformations associated with novel bacteria and archaea in deep terrestrial subsurface sediments.</title>
        <authorList>
            <person name="Hernsdorf A.W."/>
            <person name="Amano Y."/>
            <person name="Miyakawa K."/>
            <person name="Ise K."/>
            <person name="Suzuki Y."/>
            <person name="Anantharaman K."/>
            <person name="Probst A."/>
            <person name="Burstein D."/>
            <person name="Thomas B.C."/>
            <person name="Banfield J.F."/>
        </authorList>
    </citation>
    <scope>NUCLEOTIDE SEQUENCE [LARGE SCALE GENOMIC DNA]</scope>
    <source>
        <strain evidence="2">HGW-Wallbacteria-1</strain>
    </source>
</reference>
<evidence type="ECO:0000313" key="3">
    <source>
        <dbReference type="Proteomes" id="UP000233256"/>
    </source>
</evidence>
<evidence type="ECO:0000256" key="1">
    <source>
        <dbReference type="SAM" id="Phobius"/>
    </source>
</evidence>
<feature type="transmembrane region" description="Helical" evidence="1">
    <location>
        <begin position="74"/>
        <end position="93"/>
    </location>
</feature>
<comment type="caution">
    <text evidence="2">The sequence shown here is derived from an EMBL/GenBank/DDBJ whole genome shotgun (WGS) entry which is preliminary data.</text>
</comment>
<organism evidence="2 3">
    <name type="scientific">Candidatus Wallbacteria bacterium HGW-Wallbacteria-1</name>
    <dbReference type="NCBI Taxonomy" id="2013854"/>
    <lineage>
        <taxon>Bacteria</taxon>
        <taxon>Candidatus Walliibacteriota</taxon>
    </lineage>
</organism>
<proteinExistence type="predicted"/>
<feature type="transmembrane region" description="Helical" evidence="1">
    <location>
        <begin position="25"/>
        <end position="43"/>
    </location>
</feature>
<name>A0A2N1PLU2_9BACT</name>
<accession>A0A2N1PLU2</accession>